<sequence length="146" mass="16760">MTQILEIEISTDKDKLQRDKLYQFLSKDAYWSKGLPRDVFDRSVENSLCFGLYLANGEQVAYARVITDKATFAYLCDVFVIPAHRGKGLSKQLMKAIDTHPELQSLRRILLATADAHDLYKQFGFTPLGAPDRMMERHNKTAYQKV</sequence>
<reference evidence="2 3" key="1">
    <citation type="submission" date="2016-10" db="EMBL/GenBank/DDBJ databases">
        <authorList>
            <person name="Varghese N."/>
            <person name="Submissions S."/>
        </authorList>
    </citation>
    <scope>NUCLEOTIDE SEQUENCE [LARGE SCALE GENOMIC DNA]</scope>
    <source>
        <strain evidence="2 3">DSM 16392</strain>
    </source>
</reference>
<evidence type="ECO:0000313" key="3">
    <source>
        <dbReference type="Proteomes" id="UP000199598"/>
    </source>
</evidence>
<name>A0A1I3XM13_9HYPH</name>
<evidence type="ECO:0000313" key="2">
    <source>
        <dbReference type="EMBL" id="SFK20562.1"/>
    </source>
</evidence>
<dbReference type="InterPro" id="IPR000182">
    <property type="entry name" value="GNAT_dom"/>
</dbReference>
<dbReference type="EMBL" id="FOSK01000003">
    <property type="protein sequence ID" value="SFK20562.1"/>
    <property type="molecule type" value="Genomic_DNA"/>
</dbReference>
<proteinExistence type="predicted"/>
<dbReference type="Pfam" id="PF00583">
    <property type="entry name" value="Acetyltransf_1"/>
    <property type="match status" value="1"/>
</dbReference>
<dbReference type="Proteomes" id="UP000199598">
    <property type="component" value="Unassembled WGS sequence"/>
</dbReference>
<dbReference type="Gene3D" id="3.40.630.30">
    <property type="match status" value="1"/>
</dbReference>
<protein>
    <submittedName>
        <fullName evidence="2">Acetyltransferase (GNAT) family protein</fullName>
    </submittedName>
</protein>
<dbReference type="PANTHER" id="PTHR43233:SF1">
    <property type="entry name" value="FAMILY N-ACETYLTRANSFERASE, PUTATIVE (AFU_ORTHOLOGUE AFUA_6G03350)-RELATED"/>
    <property type="match status" value="1"/>
</dbReference>
<feature type="domain" description="N-acetyltransferase" evidence="1">
    <location>
        <begin position="7"/>
        <end position="146"/>
    </location>
</feature>
<dbReference type="InterPro" id="IPR053144">
    <property type="entry name" value="Acetyltransferase_Butenolide"/>
</dbReference>
<dbReference type="SUPFAM" id="SSF55729">
    <property type="entry name" value="Acyl-CoA N-acyltransferases (Nat)"/>
    <property type="match status" value="1"/>
</dbReference>
<comment type="caution">
    <text evidence="2">The sequence shown here is derived from an EMBL/GenBank/DDBJ whole genome shotgun (WGS) entry which is preliminary data.</text>
</comment>
<keyword evidence="3" id="KW-1185">Reference proteome</keyword>
<dbReference type="CDD" id="cd04301">
    <property type="entry name" value="NAT_SF"/>
    <property type="match status" value="1"/>
</dbReference>
<accession>A0A1I3XM13</accession>
<dbReference type="RefSeq" id="WP_093517913.1">
    <property type="nucleotide sequence ID" value="NZ_FOSK01000003.1"/>
</dbReference>
<dbReference type="InterPro" id="IPR016181">
    <property type="entry name" value="Acyl_CoA_acyltransferase"/>
</dbReference>
<organism evidence="2 3">
    <name type="scientific">Pseudovibrio ascidiaceicola</name>
    <dbReference type="NCBI Taxonomy" id="285279"/>
    <lineage>
        <taxon>Bacteria</taxon>
        <taxon>Pseudomonadati</taxon>
        <taxon>Pseudomonadota</taxon>
        <taxon>Alphaproteobacteria</taxon>
        <taxon>Hyphomicrobiales</taxon>
        <taxon>Stappiaceae</taxon>
        <taxon>Pseudovibrio</taxon>
    </lineage>
</organism>
<dbReference type="PROSITE" id="PS51186">
    <property type="entry name" value="GNAT"/>
    <property type="match status" value="1"/>
</dbReference>
<dbReference type="PANTHER" id="PTHR43233">
    <property type="entry name" value="FAMILY N-ACETYLTRANSFERASE, PUTATIVE (AFU_ORTHOLOGUE AFUA_6G03350)-RELATED"/>
    <property type="match status" value="1"/>
</dbReference>
<evidence type="ECO:0000259" key="1">
    <source>
        <dbReference type="PROSITE" id="PS51186"/>
    </source>
</evidence>
<gene>
    <name evidence="2" type="ORF">SAMN04488518_10320</name>
</gene>